<reference evidence="1 2" key="1">
    <citation type="submission" date="2023-08" db="EMBL/GenBank/DDBJ databases">
        <title>Nocardioides seae sp. nov., a bacterium isolated from a soil.</title>
        <authorList>
            <person name="Wang X."/>
        </authorList>
    </citation>
    <scope>NUCLEOTIDE SEQUENCE [LARGE SCALE GENOMIC DNA]</scope>
    <source>
        <strain evidence="1 2">YZH12</strain>
    </source>
</reference>
<dbReference type="Pfam" id="PF06187">
    <property type="entry name" value="DUF993"/>
    <property type="match status" value="1"/>
</dbReference>
<proteinExistence type="predicted"/>
<dbReference type="Gene3D" id="3.20.20.70">
    <property type="entry name" value="Aldolase class I"/>
    <property type="match status" value="1"/>
</dbReference>
<dbReference type="InterPro" id="IPR013785">
    <property type="entry name" value="Aldolase_TIM"/>
</dbReference>
<name>A0ABU3PS50_9ACTN</name>
<gene>
    <name evidence="1" type="ORF">RDV89_03180</name>
</gene>
<keyword evidence="2" id="KW-1185">Reference proteome</keyword>
<comment type="caution">
    <text evidence="1">The sequence shown here is derived from an EMBL/GenBank/DDBJ whole genome shotgun (WGS) entry which is preliminary data.</text>
</comment>
<accession>A0ABU3PS50</accession>
<evidence type="ECO:0000313" key="2">
    <source>
        <dbReference type="Proteomes" id="UP001268542"/>
    </source>
</evidence>
<dbReference type="EMBL" id="JAVYII010000001">
    <property type="protein sequence ID" value="MDT9592051.1"/>
    <property type="molecule type" value="Genomic_DNA"/>
</dbReference>
<dbReference type="Proteomes" id="UP001268542">
    <property type="component" value="Unassembled WGS sequence"/>
</dbReference>
<protein>
    <submittedName>
        <fullName evidence="1">Dihydrodipicolinate synthase family protein</fullName>
    </submittedName>
</protein>
<dbReference type="RefSeq" id="WP_315731230.1">
    <property type="nucleotide sequence ID" value="NZ_JAVYII010000001.1"/>
</dbReference>
<sequence length="409" mass="43117">MTTDLDTGLAVELDPGLRAGSAGEGPQVLLPRRDGSLAALRLGAPGAWVDHPGRYASREVFAAAHVVADPFGDNVPGAPAAIDWDATLAFRHELFRYGFGVAEAMDTAQRNMGLDWAGTQELVRRSAAQAKAAGARIASGAGTDHKGVLGSVDEVALAYLEQVEHVEACGSQVIVMASRHLAAVARDAEDYAAVYDRVLGQVAEPVVLHWLGEAFDPQLRGYWGTSDVETATATFLEIVRAHAAKIDGVKVSLLSAEHERGLRAALPEGVRLYTGDDFNYPELIKGDGTHHSDALLGAFAAVAPAASAALVALDAGDHAAYDAAMAPTLPLSRHVFEAPTFYYKTGIAFLSWLNGHQRGFTMLGGLQAGRDAVHLGRVVELADAAGLLRDPDLAAARWTAYLRTAGVEA</sequence>
<evidence type="ECO:0000313" key="1">
    <source>
        <dbReference type="EMBL" id="MDT9592051.1"/>
    </source>
</evidence>
<dbReference type="SUPFAM" id="SSF51569">
    <property type="entry name" value="Aldolase"/>
    <property type="match status" value="1"/>
</dbReference>
<dbReference type="InterPro" id="IPR009334">
    <property type="entry name" value="DUF993"/>
</dbReference>
<organism evidence="1 2">
    <name type="scientific">Nocardioides imazamoxiresistens</name>
    <dbReference type="NCBI Taxonomy" id="3231893"/>
    <lineage>
        <taxon>Bacteria</taxon>
        <taxon>Bacillati</taxon>
        <taxon>Actinomycetota</taxon>
        <taxon>Actinomycetes</taxon>
        <taxon>Propionibacteriales</taxon>
        <taxon>Nocardioidaceae</taxon>
        <taxon>Nocardioides</taxon>
    </lineage>
</organism>